<dbReference type="OrthoDB" id="7562115at2"/>
<dbReference type="AlphaFoldDB" id="A0A494TKR4"/>
<evidence type="ECO:0000313" key="1">
    <source>
        <dbReference type="EMBL" id="AYJ88134.1"/>
    </source>
</evidence>
<protein>
    <submittedName>
        <fullName evidence="1">DUF1064 domain-containing protein</fullName>
    </submittedName>
</protein>
<proteinExistence type="predicted"/>
<reference evidence="1 2" key="1">
    <citation type="submission" date="2018-09" db="EMBL/GenBank/DDBJ databases">
        <title>Sphingomonas peninsula sp. nov., isolated from fildes peninsula, Antarctic soil.</title>
        <authorList>
            <person name="Yingchao G."/>
        </authorList>
    </citation>
    <scope>NUCLEOTIDE SEQUENCE [LARGE SCALE GENOMIC DNA]</scope>
    <source>
        <strain evidence="1 2">YZ-8</strain>
    </source>
</reference>
<dbReference type="EMBL" id="CP032829">
    <property type="protein sequence ID" value="AYJ88134.1"/>
    <property type="molecule type" value="Genomic_DNA"/>
</dbReference>
<name>A0A494TKR4_SPHPE</name>
<accession>A0A494TKR4</accession>
<dbReference type="KEGG" id="spha:D3Y57_19115"/>
<dbReference type="Pfam" id="PF06356">
    <property type="entry name" value="DUF1064"/>
    <property type="match status" value="1"/>
</dbReference>
<gene>
    <name evidence="1" type="ORF">D3Y57_19115</name>
</gene>
<keyword evidence="2" id="KW-1185">Reference proteome</keyword>
<evidence type="ECO:0000313" key="2">
    <source>
        <dbReference type="Proteomes" id="UP000276254"/>
    </source>
</evidence>
<dbReference type="InterPro" id="IPR009414">
    <property type="entry name" value="DUF1064"/>
</dbReference>
<dbReference type="Proteomes" id="UP000276254">
    <property type="component" value="Chromosome"/>
</dbReference>
<sequence>MPTRTKYRAVKTVCGALHLHDSKAEARRCDDLTALEAAGHISRLEQQPVFRVEINGKLMCRYVADFAWFTDDCRIVEDCKGFKTDIYRLKKKLVEASHPGVVITEWPVRAPKKRKPRAKATA</sequence>
<organism evidence="1 2">
    <name type="scientific">Sphingomonas paeninsulae</name>
    <dbReference type="NCBI Taxonomy" id="2319844"/>
    <lineage>
        <taxon>Bacteria</taxon>
        <taxon>Pseudomonadati</taxon>
        <taxon>Pseudomonadota</taxon>
        <taxon>Alphaproteobacteria</taxon>
        <taxon>Sphingomonadales</taxon>
        <taxon>Sphingomonadaceae</taxon>
        <taxon>Sphingomonas</taxon>
    </lineage>
</organism>